<evidence type="ECO:0000256" key="2">
    <source>
        <dbReference type="SAM" id="Phobius"/>
    </source>
</evidence>
<proteinExistence type="predicted"/>
<dbReference type="Gene3D" id="3.20.20.190">
    <property type="entry name" value="Phosphatidylinositol (PI) phosphodiesterase"/>
    <property type="match status" value="1"/>
</dbReference>
<dbReference type="PANTHER" id="PTHR13593:SF140">
    <property type="entry name" value="PLC-LIKE PHOSPHODIESTERASE"/>
    <property type="match status" value="1"/>
</dbReference>
<dbReference type="InParanoid" id="A0A068VAX6"/>
<dbReference type="Gramene" id="CDP17722">
    <property type="protein sequence ID" value="CDP17722"/>
    <property type="gene ID" value="GSCOC_T00006647001"/>
</dbReference>
<keyword evidence="2" id="KW-0472">Membrane</keyword>
<dbReference type="GO" id="GO:0006629">
    <property type="term" value="P:lipid metabolic process"/>
    <property type="evidence" value="ECO:0007669"/>
    <property type="project" value="InterPro"/>
</dbReference>
<evidence type="ECO:0000313" key="3">
    <source>
        <dbReference type="EMBL" id="CDP17722.1"/>
    </source>
</evidence>
<protein>
    <submittedName>
        <fullName evidence="3">DH200=94 genomic scaffold, scaffold_177</fullName>
    </submittedName>
</protein>
<dbReference type="STRING" id="49390.A0A068VAX6"/>
<dbReference type="PANTHER" id="PTHR13593">
    <property type="match status" value="1"/>
</dbReference>
<dbReference type="OrthoDB" id="7984201at2759"/>
<keyword evidence="2" id="KW-0812">Transmembrane</keyword>
<evidence type="ECO:0000313" key="4">
    <source>
        <dbReference type="Proteomes" id="UP000295252"/>
    </source>
</evidence>
<organism evidence="3 4">
    <name type="scientific">Coffea canephora</name>
    <name type="common">Robusta coffee</name>
    <dbReference type="NCBI Taxonomy" id="49390"/>
    <lineage>
        <taxon>Eukaryota</taxon>
        <taxon>Viridiplantae</taxon>
        <taxon>Streptophyta</taxon>
        <taxon>Embryophyta</taxon>
        <taxon>Tracheophyta</taxon>
        <taxon>Spermatophyta</taxon>
        <taxon>Magnoliopsida</taxon>
        <taxon>eudicotyledons</taxon>
        <taxon>Gunneridae</taxon>
        <taxon>Pentapetalae</taxon>
        <taxon>asterids</taxon>
        <taxon>lamiids</taxon>
        <taxon>Gentianales</taxon>
        <taxon>Rubiaceae</taxon>
        <taxon>Ixoroideae</taxon>
        <taxon>Gardenieae complex</taxon>
        <taxon>Bertiereae - Coffeeae clade</taxon>
        <taxon>Coffeeae</taxon>
        <taxon>Coffea</taxon>
    </lineage>
</organism>
<dbReference type="PhylomeDB" id="A0A068VAX6"/>
<accession>A0A068VAX6</accession>
<dbReference type="Pfam" id="PF26178">
    <property type="entry name" value="PI-PLC_cat"/>
    <property type="match status" value="1"/>
</dbReference>
<feature type="region of interest" description="Disordered" evidence="1">
    <location>
        <begin position="233"/>
        <end position="253"/>
    </location>
</feature>
<evidence type="ECO:0000256" key="1">
    <source>
        <dbReference type="SAM" id="MobiDB-lite"/>
    </source>
</evidence>
<keyword evidence="4" id="KW-1185">Reference proteome</keyword>
<dbReference type="AlphaFoldDB" id="A0A068VAX6"/>
<dbReference type="SUPFAM" id="SSF51695">
    <property type="entry name" value="PLC-like phosphodiesterases"/>
    <property type="match status" value="1"/>
</dbReference>
<reference evidence="4" key="1">
    <citation type="journal article" date="2014" name="Science">
        <title>The coffee genome provides insight into the convergent evolution of caffeine biosynthesis.</title>
        <authorList>
            <person name="Denoeud F."/>
            <person name="Carretero-Paulet L."/>
            <person name="Dereeper A."/>
            <person name="Droc G."/>
            <person name="Guyot R."/>
            <person name="Pietrella M."/>
            <person name="Zheng C."/>
            <person name="Alberti A."/>
            <person name="Anthony F."/>
            <person name="Aprea G."/>
            <person name="Aury J.M."/>
            <person name="Bento P."/>
            <person name="Bernard M."/>
            <person name="Bocs S."/>
            <person name="Campa C."/>
            <person name="Cenci A."/>
            <person name="Combes M.C."/>
            <person name="Crouzillat D."/>
            <person name="Da Silva C."/>
            <person name="Daddiego L."/>
            <person name="De Bellis F."/>
            <person name="Dussert S."/>
            <person name="Garsmeur O."/>
            <person name="Gayraud T."/>
            <person name="Guignon V."/>
            <person name="Jahn K."/>
            <person name="Jamilloux V."/>
            <person name="Joet T."/>
            <person name="Labadie K."/>
            <person name="Lan T."/>
            <person name="Leclercq J."/>
            <person name="Lepelley M."/>
            <person name="Leroy T."/>
            <person name="Li L.T."/>
            <person name="Librado P."/>
            <person name="Lopez L."/>
            <person name="Munoz A."/>
            <person name="Noel B."/>
            <person name="Pallavicini A."/>
            <person name="Perrotta G."/>
            <person name="Poncet V."/>
            <person name="Pot D."/>
            <person name="Priyono X."/>
            <person name="Rigoreau M."/>
            <person name="Rouard M."/>
            <person name="Rozas J."/>
            <person name="Tranchant-Dubreuil C."/>
            <person name="VanBuren R."/>
            <person name="Zhang Q."/>
            <person name="Andrade A.C."/>
            <person name="Argout X."/>
            <person name="Bertrand B."/>
            <person name="de Kochko A."/>
            <person name="Graziosi G."/>
            <person name="Henry R.J."/>
            <person name="Jayarama X."/>
            <person name="Ming R."/>
            <person name="Nagai C."/>
            <person name="Rounsley S."/>
            <person name="Sankoff D."/>
            <person name="Giuliano G."/>
            <person name="Albert V.A."/>
            <person name="Wincker P."/>
            <person name="Lashermes P."/>
        </authorList>
    </citation>
    <scope>NUCLEOTIDE SEQUENCE [LARGE SCALE GENOMIC DNA]</scope>
    <source>
        <strain evidence="4">cv. DH200-94</strain>
    </source>
</reference>
<dbReference type="Proteomes" id="UP000295252">
    <property type="component" value="Unassembled WGS sequence"/>
</dbReference>
<sequence>MYVHHTNFEKFPTCTRVTWVNNKENTVKVNKYQNGEEINFNFISSNDRRALKTFSENGNKNQPFFILLIVVLSTVAFISSTACSTGNCQLWDPCASSADCGPGLHCGSCPSVGKTQPFCAREKAIIPTSIEPAIDTLKEVEAFLNANPTEIVSIIIEDYVHAPKGLTKLFANAGLDKYCFPLSKMPKNGEDWPTIADMIQANYRLLVFTSDPSKEETEGVAYQWNQMVENERISSRVSGSSPNRKESKPLNSNSSSLFLQNYFPTIPDQGQACKEHSVSRIDMVNTCYKIAGNIMPNFLAVNFYSRSAGGGVFDAVDRMNGRTLCGCTTVTACQAGTSYESCKSIPVSNTTLAAIGLAASFPMPVQLTATAATIQFSSVMATFLHAVAILFFLFLK</sequence>
<dbReference type="GO" id="GO:0008081">
    <property type="term" value="F:phosphoric diester hydrolase activity"/>
    <property type="evidence" value="ECO:0007669"/>
    <property type="project" value="InterPro"/>
</dbReference>
<gene>
    <name evidence="3" type="ORF">GSCOC_T00006647001</name>
</gene>
<dbReference type="EMBL" id="HG739261">
    <property type="protein sequence ID" value="CDP17722.1"/>
    <property type="molecule type" value="Genomic_DNA"/>
</dbReference>
<keyword evidence="2" id="KW-1133">Transmembrane helix</keyword>
<name>A0A068VAX6_COFCA</name>
<feature type="transmembrane region" description="Helical" evidence="2">
    <location>
        <begin position="374"/>
        <end position="395"/>
    </location>
</feature>
<dbReference type="InterPro" id="IPR051057">
    <property type="entry name" value="PI-PLC_domain"/>
</dbReference>
<dbReference type="InterPro" id="IPR017946">
    <property type="entry name" value="PLC-like_Pdiesterase_TIM-brl"/>
</dbReference>